<dbReference type="EMBL" id="BJYZ01000007">
    <property type="protein sequence ID" value="GEO37766.1"/>
    <property type="molecule type" value="Genomic_DNA"/>
</dbReference>
<reference evidence="1 2" key="1">
    <citation type="submission" date="2019-07" db="EMBL/GenBank/DDBJ databases">
        <title>Whole genome shotgun sequence of Skermanella aerolata NBRC 106429.</title>
        <authorList>
            <person name="Hosoyama A."/>
            <person name="Uohara A."/>
            <person name="Ohji S."/>
            <person name="Ichikawa N."/>
        </authorList>
    </citation>
    <scope>NUCLEOTIDE SEQUENCE [LARGE SCALE GENOMIC DNA]</scope>
    <source>
        <strain evidence="1 2">NBRC 106429</strain>
    </source>
</reference>
<name>A0A512DMR8_9PROT</name>
<comment type="caution">
    <text evidence="1">The sequence shown here is derived from an EMBL/GenBank/DDBJ whole genome shotgun (WGS) entry which is preliminary data.</text>
</comment>
<protein>
    <submittedName>
        <fullName evidence="1">Uncharacterized protein</fullName>
    </submittedName>
</protein>
<organism evidence="1 2">
    <name type="scientific">Skermanella aerolata</name>
    <dbReference type="NCBI Taxonomy" id="393310"/>
    <lineage>
        <taxon>Bacteria</taxon>
        <taxon>Pseudomonadati</taxon>
        <taxon>Pseudomonadota</taxon>
        <taxon>Alphaproteobacteria</taxon>
        <taxon>Rhodospirillales</taxon>
        <taxon>Azospirillaceae</taxon>
        <taxon>Skermanella</taxon>
    </lineage>
</organism>
<proteinExistence type="predicted"/>
<evidence type="ECO:0000313" key="2">
    <source>
        <dbReference type="Proteomes" id="UP000321523"/>
    </source>
</evidence>
<accession>A0A512DMR8</accession>
<keyword evidence="2" id="KW-1185">Reference proteome</keyword>
<dbReference type="AlphaFoldDB" id="A0A512DMR8"/>
<sequence>MTASLTFSALTSTLAKWALRNAGTRFAVIRASSAGADLYRTDIPFLLKAGSRTGGFQRS</sequence>
<gene>
    <name evidence="1" type="ORF">SAE02_19140</name>
</gene>
<dbReference type="RefSeq" id="WP_044426668.1">
    <property type="nucleotide sequence ID" value="NZ_BJYZ01000007.1"/>
</dbReference>
<dbReference type="Proteomes" id="UP000321523">
    <property type="component" value="Unassembled WGS sequence"/>
</dbReference>
<evidence type="ECO:0000313" key="1">
    <source>
        <dbReference type="EMBL" id="GEO37766.1"/>
    </source>
</evidence>